<evidence type="ECO:0000313" key="2">
    <source>
        <dbReference type="Proteomes" id="UP001152531"/>
    </source>
</evidence>
<accession>A0ACA9YFP5</accession>
<gene>
    <name evidence="1" type="ORF">CLIB1444_22S00848</name>
</gene>
<organism evidence="1 2">
    <name type="scientific">[Candida] jaroonii</name>
    <dbReference type="NCBI Taxonomy" id="467808"/>
    <lineage>
        <taxon>Eukaryota</taxon>
        <taxon>Fungi</taxon>
        <taxon>Dikarya</taxon>
        <taxon>Ascomycota</taxon>
        <taxon>Saccharomycotina</taxon>
        <taxon>Pichiomycetes</taxon>
        <taxon>Debaryomycetaceae</taxon>
        <taxon>Yamadazyma</taxon>
    </lineage>
</organism>
<comment type="caution">
    <text evidence="1">The sequence shown here is derived from an EMBL/GenBank/DDBJ whole genome shotgun (WGS) entry which is preliminary data.</text>
</comment>
<keyword evidence="2" id="KW-1185">Reference proteome</keyword>
<reference evidence="1" key="1">
    <citation type="submission" date="2022-06" db="EMBL/GenBank/DDBJ databases">
        <authorList>
            <person name="Legras J.-L."/>
            <person name="Devillers H."/>
            <person name="Grondin C."/>
        </authorList>
    </citation>
    <scope>NUCLEOTIDE SEQUENCE</scope>
    <source>
        <strain evidence="1">CLIB 1444</strain>
    </source>
</reference>
<dbReference type="EMBL" id="CALSDN010000022">
    <property type="protein sequence ID" value="CAH6723904.1"/>
    <property type="molecule type" value="Genomic_DNA"/>
</dbReference>
<dbReference type="Proteomes" id="UP001152531">
    <property type="component" value="Unassembled WGS sequence"/>
</dbReference>
<evidence type="ECO:0000313" key="1">
    <source>
        <dbReference type="EMBL" id="CAH6723904.1"/>
    </source>
</evidence>
<sequence>MENSQNNKQRPLVIGVRDPQLDETGENQVGNELRPQRANFHRNVGEGPQVSIPQAVRNPANKRLGNMIIDAPSDEEPQVHNVDLQTDLLRVFTMMILLAAMFSFWCSILLLSNPSTRKPRRSGSEADNNANNLSLTRQIPATEIQSNPELDGNLDISANVASRANPGEELNVVSQPQNVPSDTRFITGGDESGMLSDPAASRQGVEGVNTEILVNGEVLNSVENRARDLSEIKGSQLDGTTRSLKRVRIIFQKQPPLHELGNEDVNPPVLSNQQVSQINQQLTHRFNVETGSGSCIPKNPVSLPPQPANKPQTIDVPRSVNLPQISSLVLCPELKEILKRYLLAKKQLIQVTKKQIQAAEERSLREELEIEEQLKNLDKVN</sequence>
<protein>
    <submittedName>
        <fullName evidence="1">Uncharacterized protein</fullName>
    </submittedName>
</protein>
<name>A0ACA9YFP5_9ASCO</name>
<proteinExistence type="predicted"/>